<protein>
    <submittedName>
        <fullName evidence="2">Uncharacterized protein</fullName>
    </submittedName>
</protein>
<gene>
    <name evidence="2" type="ORF">A2227_05840</name>
</gene>
<sequence length="214" mass="24297">MKFELPSIDQRTAEQEKGSYNNPYEANEYYAKIAGQEEAQKNDGFVVKKFKGHIRFPEKNKEESTIRYYDYLSVGNIPSEPVNFEELNDSLAVSVKRGNIKGLMAESAEKATNISIEITIGSAHYDLVFPGSYAGIGALGDDRFRQILATEIYETLKTQKTVKDKLDIKDQLPGIYRIISEKMNEENGRNPLDERAAKKYTEEIISGIKIVERK</sequence>
<dbReference type="AlphaFoldDB" id="A0A1F5SN53"/>
<evidence type="ECO:0000313" key="3">
    <source>
        <dbReference type="Proteomes" id="UP000178367"/>
    </source>
</evidence>
<organism evidence="2 3">
    <name type="scientific">Candidatus Falkowbacteria bacterium RIFOXYA2_FULL_47_19</name>
    <dbReference type="NCBI Taxonomy" id="1797994"/>
    <lineage>
        <taxon>Bacteria</taxon>
        <taxon>Candidatus Falkowiibacteriota</taxon>
    </lineage>
</organism>
<name>A0A1F5SN53_9BACT</name>
<feature type="region of interest" description="Disordered" evidence="1">
    <location>
        <begin position="1"/>
        <end position="21"/>
    </location>
</feature>
<dbReference type="STRING" id="1797994.A2227_05840"/>
<accession>A0A1F5SN53</accession>
<evidence type="ECO:0000313" key="2">
    <source>
        <dbReference type="EMBL" id="OGF28079.1"/>
    </source>
</evidence>
<reference evidence="2 3" key="1">
    <citation type="journal article" date="2016" name="Nat. Commun.">
        <title>Thousands of microbial genomes shed light on interconnected biogeochemical processes in an aquifer system.</title>
        <authorList>
            <person name="Anantharaman K."/>
            <person name="Brown C.T."/>
            <person name="Hug L.A."/>
            <person name="Sharon I."/>
            <person name="Castelle C.J."/>
            <person name="Probst A.J."/>
            <person name="Thomas B.C."/>
            <person name="Singh A."/>
            <person name="Wilkins M.J."/>
            <person name="Karaoz U."/>
            <person name="Brodie E.L."/>
            <person name="Williams K.H."/>
            <person name="Hubbard S.S."/>
            <person name="Banfield J.F."/>
        </authorList>
    </citation>
    <scope>NUCLEOTIDE SEQUENCE [LARGE SCALE GENOMIC DNA]</scope>
</reference>
<dbReference type="EMBL" id="MFGB01000004">
    <property type="protein sequence ID" value="OGF28079.1"/>
    <property type="molecule type" value="Genomic_DNA"/>
</dbReference>
<evidence type="ECO:0000256" key="1">
    <source>
        <dbReference type="SAM" id="MobiDB-lite"/>
    </source>
</evidence>
<comment type="caution">
    <text evidence="2">The sequence shown here is derived from an EMBL/GenBank/DDBJ whole genome shotgun (WGS) entry which is preliminary data.</text>
</comment>
<proteinExistence type="predicted"/>
<dbReference type="Proteomes" id="UP000178367">
    <property type="component" value="Unassembled WGS sequence"/>
</dbReference>